<evidence type="ECO:0000313" key="7">
    <source>
        <dbReference type="Proteomes" id="UP000216363"/>
    </source>
</evidence>
<feature type="domain" description="Flavodoxin-like fold" evidence="4">
    <location>
        <begin position="1"/>
        <end position="208"/>
    </location>
</feature>
<comment type="similarity">
    <text evidence="1">Belongs to the NAD(P)H dehydrogenase (quinone) family.</text>
</comment>
<dbReference type="EMBL" id="NNRN01000029">
    <property type="protein sequence ID" value="OYR32511.1"/>
    <property type="molecule type" value="Genomic_DNA"/>
</dbReference>
<evidence type="ECO:0000256" key="2">
    <source>
        <dbReference type="ARBA" id="ARBA00023002"/>
    </source>
</evidence>
<dbReference type="AlphaFoldDB" id="A0A256H0Z9"/>
<dbReference type="Proteomes" id="UP000435957">
    <property type="component" value="Unassembled WGS sequence"/>
</dbReference>
<accession>A0A256H0Z9</accession>
<evidence type="ECO:0000256" key="1">
    <source>
        <dbReference type="ARBA" id="ARBA00006252"/>
    </source>
</evidence>
<evidence type="ECO:0000313" key="8">
    <source>
        <dbReference type="Proteomes" id="UP000435957"/>
    </source>
</evidence>
<evidence type="ECO:0000259" key="4">
    <source>
        <dbReference type="Pfam" id="PF02525"/>
    </source>
</evidence>
<evidence type="ECO:0000256" key="3">
    <source>
        <dbReference type="SAM" id="MobiDB-lite"/>
    </source>
</evidence>
<dbReference type="PANTHER" id="PTHR10204:SF34">
    <property type="entry name" value="NAD(P)H DEHYDROGENASE [QUINONE] 1 ISOFORM 1"/>
    <property type="match status" value="1"/>
</dbReference>
<dbReference type="FunFam" id="3.40.50.360:FF:000054">
    <property type="entry name" value="NAD(P)H dehydrogenase, quinone 1"/>
    <property type="match status" value="1"/>
</dbReference>
<dbReference type="RefSeq" id="WP_094513658.1">
    <property type="nucleotide sequence ID" value="NZ_JBHEEP010000007.1"/>
</dbReference>
<name>A0A256H0Z9_9HYPH</name>
<reference evidence="5 8" key="2">
    <citation type="submission" date="2019-09" db="EMBL/GenBank/DDBJ databases">
        <title>Taxonomic organization of the family Brucellaceae based on a phylogenomic approach.</title>
        <authorList>
            <person name="Leclercq S."/>
            <person name="Cloeckaert A."/>
            <person name="Zygmunt M.S."/>
        </authorList>
    </citation>
    <scope>NUCLEOTIDE SEQUENCE [LARGE SCALE GENOMIC DNA]</scope>
    <source>
        <strain evidence="5 8">LUP23</strain>
    </source>
</reference>
<organism evidence="6 7">
    <name type="scientific">Brucella lupini</name>
    <dbReference type="NCBI Taxonomy" id="255457"/>
    <lineage>
        <taxon>Bacteria</taxon>
        <taxon>Pseudomonadati</taxon>
        <taxon>Pseudomonadota</taxon>
        <taxon>Alphaproteobacteria</taxon>
        <taxon>Hyphomicrobiales</taxon>
        <taxon>Brucellaceae</taxon>
        <taxon>Brucella/Ochrobactrum group</taxon>
        <taxon>Brucella</taxon>
    </lineage>
</organism>
<feature type="region of interest" description="Disordered" evidence="3">
    <location>
        <begin position="223"/>
        <end position="246"/>
    </location>
</feature>
<dbReference type="GO" id="GO:0003955">
    <property type="term" value="F:NAD(P)H dehydrogenase (quinone) activity"/>
    <property type="evidence" value="ECO:0007669"/>
    <property type="project" value="TreeGrafter"/>
</dbReference>
<proteinExistence type="inferred from homology"/>
<keyword evidence="2" id="KW-0560">Oxidoreductase</keyword>
<dbReference type="InterPro" id="IPR029039">
    <property type="entry name" value="Flavoprotein-like_sf"/>
</dbReference>
<dbReference type="Proteomes" id="UP000216363">
    <property type="component" value="Unassembled WGS sequence"/>
</dbReference>
<dbReference type="PANTHER" id="PTHR10204">
    <property type="entry name" value="NAD P H OXIDOREDUCTASE-RELATED"/>
    <property type="match status" value="1"/>
</dbReference>
<dbReference type="InterPro" id="IPR051545">
    <property type="entry name" value="NAD(P)H_dehydrogenase_qn"/>
</dbReference>
<protein>
    <submittedName>
        <fullName evidence="5">NAD(P)H-dependent oxidoreductase</fullName>
    </submittedName>
    <submittedName>
        <fullName evidence="6">NADPH-dependent FMN reductase family protein</fullName>
    </submittedName>
</protein>
<evidence type="ECO:0000313" key="6">
    <source>
        <dbReference type="EMBL" id="OYR32511.1"/>
    </source>
</evidence>
<evidence type="ECO:0000313" key="5">
    <source>
        <dbReference type="EMBL" id="KAB2703225.1"/>
    </source>
</evidence>
<comment type="caution">
    <text evidence="6">The sequence shown here is derived from an EMBL/GenBank/DDBJ whole genome shotgun (WGS) entry which is preliminary data.</text>
</comment>
<keyword evidence="8" id="KW-1185">Reference proteome</keyword>
<dbReference type="SUPFAM" id="SSF52218">
    <property type="entry name" value="Flavoproteins"/>
    <property type="match status" value="1"/>
</dbReference>
<reference evidence="6 7" key="1">
    <citation type="submission" date="2017-07" db="EMBL/GenBank/DDBJ databases">
        <title>Draft genome of Ochrobactrum lupini type strain LUP21.</title>
        <authorList>
            <person name="Krzyzanowska D.M."/>
            <person name="Jafra S."/>
        </authorList>
    </citation>
    <scope>NUCLEOTIDE SEQUENCE [LARGE SCALE GENOMIC DNA]</scope>
    <source>
        <strain evidence="6 7">LUP21</strain>
    </source>
</reference>
<feature type="compositionally biased region" description="Basic and acidic residues" evidence="3">
    <location>
        <begin position="223"/>
        <end position="233"/>
    </location>
</feature>
<dbReference type="Pfam" id="PF02525">
    <property type="entry name" value="Flavodoxin_2"/>
    <property type="match status" value="1"/>
</dbReference>
<dbReference type="GO" id="GO:0005829">
    <property type="term" value="C:cytosol"/>
    <property type="evidence" value="ECO:0007669"/>
    <property type="project" value="TreeGrafter"/>
</dbReference>
<sequence length="246" mass="27462">MNVLIVYAHPEPTSFNGAMRDVAVETLKAQGHSVEVSDLYAMDWNAVAGPGDIDGPRSVPSRFSLAREQTVAMENGTIANDIAGEQEKLIRADFVIFQFPVWWFSMPAILKGWADRVFARGFAYLPGRKYDTGMFKGKLAMLAATTGTSADTYAPDGIDGDILTVFWPIHNGLLRYTGFDVLPPYLAYMPAREDEATRVKQLSAYRHRLETIEQTPRLFFHPADDYGQNERLKPGVLARSGQQRNV</sequence>
<dbReference type="InterPro" id="IPR003680">
    <property type="entry name" value="Flavodoxin_fold"/>
</dbReference>
<gene>
    <name evidence="6" type="ORF">CES86_0167</name>
    <name evidence="5" type="ORF">F9L03_14230</name>
</gene>
<dbReference type="EMBL" id="WBWF01000009">
    <property type="protein sequence ID" value="KAB2703225.1"/>
    <property type="molecule type" value="Genomic_DNA"/>
</dbReference>
<dbReference type="Gene3D" id="3.40.50.360">
    <property type="match status" value="1"/>
</dbReference>